<dbReference type="FunCoup" id="A0A3N4LTB8">
    <property type="interactions" value="28"/>
</dbReference>
<dbReference type="InterPro" id="IPR002067">
    <property type="entry name" value="MCP"/>
</dbReference>
<dbReference type="SUPFAM" id="SSF103506">
    <property type="entry name" value="Mitochondrial carrier"/>
    <property type="match status" value="1"/>
</dbReference>
<dbReference type="OrthoDB" id="18574at2759"/>
<gene>
    <name evidence="13" type="ORF">L211DRAFT_149345</name>
</gene>
<evidence type="ECO:0000256" key="10">
    <source>
        <dbReference type="ARBA" id="ARBA00023136"/>
    </source>
</evidence>
<dbReference type="GO" id="GO:0005743">
    <property type="term" value="C:mitochondrial inner membrane"/>
    <property type="evidence" value="ECO:0007669"/>
    <property type="project" value="UniProtKB-SubCell"/>
</dbReference>
<keyword evidence="5 11" id="KW-0812">Transmembrane</keyword>
<keyword evidence="10 11" id="KW-0472">Membrane</keyword>
<dbReference type="Proteomes" id="UP000267821">
    <property type="component" value="Unassembled WGS sequence"/>
</dbReference>
<name>A0A3N4LTB8_9PEZI</name>
<dbReference type="STRING" id="1051890.A0A3N4LTB8"/>
<dbReference type="InterPro" id="IPR018108">
    <property type="entry name" value="MCP_transmembrane"/>
</dbReference>
<organism evidence="13 14">
    <name type="scientific">Terfezia boudieri ATCC MYA-4762</name>
    <dbReference type="NCBI Taxonomy" id="1051890"/>
    <lineage>
        <taxon>Eukaryota</taxon>
        <taxon>Fungi</taxon>
        <taxon>Dikarya</taxon>
        <taxon>Ascomycota</taxon>
        <taxon>Pezizomycotina</taxon>
        <taxon>Pezizomycetes</taxon>
        <taxon>Pezizales</taxon>
        <taxon>Pezizaceae</taxon>
        <taxon>Terfezia</taxon>
    </lineage>
</organism>
<dbReference type="PRINTS" id="PR00926">
    <property type="entry name" value="MITOCARRIER"/>
</dbReference>
<feature type="repeat" description="Solcar" evidence="11">
    <location>
        <begin position="1"/>
        <end position="96"/>
    </location>
</feature>
<evidence type="ECO:0000256" key="4">
    <source>
        <dbReference type="ARBA" id="ARBA00022448"/>
    </source>
</evidence>
<dbReference type="PROSITE" id="PS50920">
    <property type="entry name" value="SOLCAR"/>
    <property type="match status" value="3"/>
</dbReference>
<keyword evidence="9" id="KW-0496">Mitochondrion</keyword>
<evidence type="ECO:0000256" key="6">
    <source>
        <dbReference type="ARBA" id="ARBA00022737"/>
    </source>
</evidence>
<evidence type="ECO:0000256" key="7">
    <source>
        <dbReference type="ARBA" id="ARBA00022792"/>
    </source>
</evidence>
<dbReference type="GO" id="GO:0055085">
    <property type="term" value="P:transmembrane transport"/>
    <property type="evidence" value="ECO:0007669"/>
    <property type="project" value="InterPro"/>
</dbReference>
<protein>
    <recommendedName>
        <fullName evidence="3">Mitochondrial thiamine pyrophosphate carrier 1</fullName>
    </recommendedName>
</protein>
<keyword evidence="4 12" id="KW-0813">Transport</keyword>
<comment type="function">
    <text evidence="1">Mitochondrial transporter that mediates uptake of thiamine pyrophosphate (ThPP) into mitochondria.</text>
</comment>
<evidence type="ECO:0000256" key="2">
    <source>
        <dbReference type="ARBA" id="ARBA00004448"/>
    </source>
</evidence>
<evidence type="ECO:0000256" key="11">
    <source>
        <dbReference type="PROSITE-ProRule" id="PRU00282"/>
    </source>
</evidence>
<dbReference type="AlphaFoldDB" id="A0A3N4LTB8"/>
<comment type="subcellular location">
    <subcellularLocation>
        <location evidence="2">Mitochondrion inner membrane</location>
        <topology evidence="2">Multi-pass membrane protein</topology>
    </subcellularLocation>
</comment>
<feature type="repeat" description="Solcar" evidence="11">
    <location>
        <begin position="198"/>
        <end position="293"/>
    </location>
</feature>
<keyword evidence="7" id="KW-0999">Mitochondrion inner membrane</keyword>
<dbReference type="InParanoid" id="A0A3N4LTB8"/>
<evidence type="ECO:0000313" key="14">
    <source>
        <dbReference type="Proteomes" id="UP000267821"/>
    </source>
</evidence>
<evidence type="ECO:0000256" key="8">
    <source>
        <dbReference type="ARBA" id="ARBA00022989"/>
    </source>
</evidence>
<accession>A0A3N4LTB8</accession>
<reference evidence="13 14" key="1">
    <citation type="journal article" date="2018" name="Nat. Ecol. Evol.">
        <title>Pezizomycetes genomes reveal the molecular basis of ectomycorrhizal truffle lifestyle.</title>
        <authorList>
            <person name="Murat C."/>
            <person name="Payen T."/>
            <person name="Noel B."/>
            <person name="Kuo A."/>
            <person name="Morin E."/>
            <person name="Chen J."/>
            <person name="Kohler A."/>
            <person name="Krizsan K."/>
            <person name="Balestrini R."/>
            <person name="Da Silva C."/>
            <person name="Montanini B."/>
            <person name="Hainaut M."/>
            <person name="Levati E."/>
            <person name="Barry K.W."/>
            <person name="Belfiori B."/>
            <person name="Cichocki N."/>
            <person name="Clum A."/>
            <person name="Dockter R.B."/>
            <person name="Fauchery L."/>
            <person name="Guy J."/>
            <person name="Iotti M."/>
            <person name="Le Tacon F."/>
            <person name="Lindquist E.A."/>
            <person name="Lipzen A."/>
            <person name="Malagnac F."/>
            <person name="Mello A."/>
            <person name="Molinier V."/>
            <person name="Miyauchi S."/>
            <person name="Poulain J."/>
            <person name="Riccioni C."/>
            <person name="Rubini A."/>
            <person name="Sitrit Y."/>
            <person name="Splivallo R."/>
            <person name="Traeger S."/>
            <person name="Wang M."/>
            <person name="Zifcakova L."/>
            <person name="Wipf D."/>
            <person name="Zambonelli A."/>
            <person name="Paolocci F."/>
            <person name="Nowrousian M."/>
            <person name="Ottonello S."/>
            <person name="Baldrian P."/>
            <person name="Spatafora J.W."/>
            <person name="Henrissat B."/>
            <person name="Nagy L.G."/>
            <person name="Aury J.M."/>
            <person name="Wincker P."/>
            <person name="Grigoriev I.V."/>
            <person name="Bonfante P."/>
            <person name="Martin F.M."/>
        </authorList>
    </citation>
    <scope>NUCLEOTIDE SEQUENCE [LARGE SCALE GENOMIC DNA]</scope>
    <source>
        <strain evidence="13 14">ATCC MYA-4762</strain>
    </source>
</reference>
<evidence type="ECO:0000256" key="9">
    <source>
        <dbReference type="ARBA" id="ARBA00023128"/>
    </source>
</evidence>
<dbReference type="InterPro" id="IPR023395">
    <property type="entry name" value="MCP_dom_sf"/>
</dbReference>
<keyword evidence="8" id="KW-1133">Transmembrane helix</keyword>
<dbReference type="Gene3D" id="1.50.40.10">
    <property type="entry name" value="Mitochondrial carrier domain"/>
    <property type="match status" value="1"/>
</dbReference>
<dbReference type="PANTHER" id="PTHR24089">
    <property type="entry name" value="SOLUTE CARRIER FAMILY 25"/>
    <property type="match status" value="1"/>
</dbReference>
<evidence type="ECO:0000313" key="13">
    <source>
        <dbReference type="EMBL" id="RPB24789.1"/>
    </source>
</evidence>
<evidence type="ECO:0000256" key="5">
    <source>
        <dbReference type="ARBA" id="ARBA00022692"/>
    </source>
</evidence>
<evidence type="ECO:0000256" key="3">
    <source>
        <dbReference type="ARBA" id="ARBA00021935"/>
    </source>
</evidence>
<sequence>MSRFVIAPLDVVKIRLQLQHHALSPTFTLLNPSTLLNPTVTVTPNGPVYHGILPTLRTIIHQEGITGLWKGNIPAELLYLTYGAVQFLVFRQISRLISKTGYDVPDPLKNAVAGASAGAIATTVTYPCDLLRTRFASQGTEKIYSSILSSIRQIYTSEGPTGFFRGLSAGIIGIVPYMGIFFCTYESTRNFLHRTNLSHGTTDAFSGTFAAVIAKTGVFPLDLIRKRLQVQGPTRGLYIHRNIPVYNGIWKTARKTVSREGWRGLYRGLTVALLKAAPASAATMWTFETTMRVLKWKDGVED</sequence>
<comment type="similarity">
    <text evidence="12">Belongs to the mitochondrial carrier (TC 2.A.29) family.</text>
</comment>
<dbReference type="Pfam" id="PF00153">
    <property type="entry name" value="Mito_carr"/>
    <property type="match status" value="3"/>
</dbReference>
<proteinExistence type="inferred from homology"/>
<keyword evidence="14" id="KW-1185">Reference proteome</keyword>
<feature type="repeat" description="Solcar" evidence="11">
    <location>
        <begin position="105"/>
        <end position="191"/>
    </location>
</feature>
<evidence type="ECO:0000256" key="1">
    <source>
        <dbReference type="ARBA" id="ARBA00002238"/>
    </source>
</evidence>
<evidence type="ECO:0000256" key="12">
    <source>
        <dbReference type="RuleBase" id="RU000488"/>
    </source>
</evidence>
<keyword evidence="6" id="KW-0677">Repeat</keyword>
<dbReference type="EMBL" id="ML121540">
    <property type="protein sequence ID" value="RPB24789.1"/>
    <property type="molecule type" value="Genomic_DNA"/>
</dbReference>